<comment type="caution">
    <text evidence="1">The sequence shown here is derived from an EMBL/GenBank/DDBJ whole genome shotgun (WGS) entry which is preliminary data.</text>
</comment>
<evidence type="ECO:0000313" key="2">
    <source>
        <dbReference type="Proteomes" id="UP001430953"/>
    </source>
</evidence>
<sequence>MRVIECTQHVSTCQCCLRLDSSRFYALALCREHSLGATIDPVLSRMLERLKKKLNNIITRILSARL</sequence>
<name>A0AAW2H2D3_9HYME</name>
<dbReference type="Proteomes" id="UP001430953">
    <property type="component" value="Unassembled WGS sequence"/>
</dbReference>
<gene>
    <name evidence="1" type="ORF">PUN28_001001</name>
</gene>
<protein>
    <submittedName>
        <fullName evidence="1">Uncharacterized protein</fullName>
    </submittedName>
</protein>
<organism evidence="1 2">
    <name type="scientific">Cardiocondyla obscurior</name>
    <dbReference type="NCBI Taxonomy" id="286306"/>
    <lineage>
        <taxon>Eukaryota</taxon>
        <taxon>Metazoa</taxon>
        <taxon>Ecdysozoa</taxon>
        <taxon>Arthropoda</taxon>
        <taxon>Hexapoda</taxon>
        <taxon>Insecta</taxon>
        <taxon>Pterygota</taxon>
        <taxon>Neoptera</taxon>
        <taxon>Endopterygota</taxon>
        <taxon>Hymenoptera</taxon>
        <taxon>Apocrita</taxon>
        <taxon>Aculeata</taxon>
        <taxon>Formicoidea</taxon>
        <taxon>Formicidae</taxon>
        <taxon>Myrmicinae</taxon>
        <taxon>Cardiocondyla</taxon>
    </lineage>
</organism>
<accession>A0AAW2H2D3</accession>
<evidence type="ECO:0000313" key="1">
    <source>
        <dbReference type="EMBL" id="KAL0133732.1"/>
    </source>
</evidence>
<dbReference type="EMBL" id="JADYXP020000001">
    <property type="protein sequence ID" value="KAL0133732.1"/>
    <property type="molecule type" value="Genomic_DNA"/>
</dbReference>
<reference evidence="1 2" key="1">
    <citation type="submission" date="2023-03" db="EMBL/GenBank/DDBJ databases">
        <title>High recombination rates correlate with genetic variation in Cardiocondyla obscurior ants.</title>
        <authorList>
            <person name="Errbii M."/>
        </authorList>
    </citation>
    <scope>NUCLEOTIDE SEQUENCE [LARGE SCALE GENOMIC DNA]</scope>
    <source>
        <strain evidence="1">Alpha-2009</strain>
        <tissue evidence="1">Whole body</tissue>
    </source>
</reference>
<proteinExistence type="predicted"/>
<dbReference type="AlphaFoldDB" id="A0AAW2H2D3"/>
<keyword evidence="2" id="KW-1185">Reference proteome</keyword>